<dbReference type="Pfam" id="PF03765">
    <property type="entry name" value="CRAL_TRIO_N"/>
    <property type="match status" value="1"/>
</dbReference>
<dbReference type="InterPro" id="IPR011074">
    <property type="entry name" value="CRAL/TRIO_N_dom"/>
</dbReference>
<dbReference type="Ensembl" id="ENSELUT00000111720.1">
    <property type="protein sequence ID" value="ENSELUP00000088504.1"/>
    <property type="gene ID" value="ENSELUG00000020006.3"/>
</dbReference>
<keyword evidence="3" id="KW-1185">Reference proteome</keyword>
<proteinExistence type="predicted"/>
<organism evidence="2 3">
    <name type="scientific">Esox lucius</name>
    <name type="common">Northern pike</name>
    <dbReference type="NCBI Taxonomy" id="8010"/>
    <lineage>
        <taxon>Eukaryota</taxon>
        <taxon>Metazoa</taxon>
        <taxon>Chordata</taxon>
        <taxon>Craniata</taxon>
        <taxon>Vertebrata</taxon>
        <taxon>Euteleostomi</taxon>
        <taxon>Actinopterygii</taxon>
        <taxon>Neopterygii</taxon>
        <taxon>Teleostei</taxon>
        <taxon>Protacanthopterygii</taxon>
        <taxon>Esociformes</taxon>
        <taxon>Esocidae</taxon>
        <taxon>Esox</taxon>
    </lineage>
</organism>
<reference evidence="2 3" key="1">
    <citation type="submission" date="2020-02" db="EMBL/GenBank/DDBJ databases">
        <title>Esox lucius (northern pike) genome, fEsoLuc1, primary haplotype.</title>
        <authorList>
            <person name="Myers G."/>
            <person name="Karagic N."/>
            <person name="Meyer A."/>
            <person name="Pippel M."/>
            <person name="Reichard M."/>
            <person name="Winkler S."/>
            <person name="Tracey A."/>
            <person name="Sims Y."/>
            <person name="Howe K."/>
            <person name="Rhie A."/>
            <person name="Formenti G."/>
            <person name="Durbin R."/>
            <person name="Fedrigo O."/>
            <person name="Jarvis E.D."/>
        </authorList>
    </citation>
    <scope>NUCLEOTIDE SEQUENCE [LARGE SCALE GENOMIC DNA]</scope>
</reference>
<gene>
    <name evidence="2" type="primary">TTPA</name>
</gene>
<reference evidence="2" key="3">
    <citation type="submission" date="2025-09" db="UniProtKB">
        <authorList>
            <consortium name="Ensembl"/>
        </authorList>
    </citation>
    <scope>IDENTIFICATION</scope>
</reference>
<dbReference type="AlphaFoldDB" id="A0AAY5KHM8"/>
<reference evidence="2" key="2">
    <citation type="submission" date="2025-08" db="UniProtKB">
        <authorList>
            <consortium name="Ensembl"/>
        </authorList>
    </citation>
    <scope>IDENTIFICATION</scope>
</reference>
<dbReference type="GeneTree" id="ENSGT00940000159203"/>
<dbReference type="SUPFAM" id="SSF46938">
    <property type="entry name" value="CRAL/TRIO N-terminal domain"/>
    <property type="match status" value="1"/>
</dbReference>
<dbReference type="Proteomes" id="UP000265140">
    <property type="component" value="Chromosome 3"/>
</dbReference>
<feature type="domain" description="CRAL/TRIO N-terminal" evidence="1">
    <location>
        <begin position="47"/>
        <end position="67"/>
    </location>
</feature>
<protein>
    <recommendedName>
        <fullName evidence="1">CRAL/TRIO N-terminal domain-containing protein</fullName>
    </recommendedName>
</protein>
<name>A0AAY5KHM8_ESOLU</name>
<dbReference type="Gene3D" id="1.10.8.20">
    <property type="entry name" value="N-terminal domain of phosphatidylinositol transfer protein sec14p"/>
    <property type="match status" value="1"/>
</dbReference>
<evidence type="ECO:0000313" key="2">
    <source>
        <dbReference type="Ensembl" id="ENSELUP00000088504.1"/>
    </source>
</evidence>
<sequence length="90" mass="10343">MSEEETDYEGDLNSLPDDSNVVKPYLLELRQRAQKDIIEPYDSFNWSDSFLIKFLRARDFDVEQSLKEPIGWFCQVLAGGPHLFAPGCLS</sequence>
<evidence type="ECO:0000313" key="3">
    <source>
        <dbReference type="Proteomes" id="UP000265140"/>
    </source>
</evidence>
<dbReference type="InterPro" id="IPR036273">
    <property type="entry name" value="CRAL/TRIO_N_dom_sf"/>
</dbReference>
<evidence type="ECO:0000259" key="1">
    <source>
        <dbReference type="Pfam" id="PF03765"/>
    </source>
</evidence>
<accession>A0AAY5KHM8</accession>